<evidence type="ECO:0000313" key="2">
    <source>
        <dbReference type="Proteomes" id="UP000324897"/>
    </source>
</evidence>
<reference evidence="1 2" key="1">
    <citation type="journal article" date="2019" name="Sci. Rep.">
        <title>A high-quality genome of Eragrostis curvula grass provides insights into Poaceae evolution and supports new strategies to enhance forage quality.</title>
        <authorList>
            <person name="Carballo J."/>
            <person name="Santos B.A.C.M."/>
            <person name="Zappacosta D."/>
            <person name="Garbus I."/>
            <person name="Selva J.P."/>
            <person name="Gallo C.A."/>
            <person name="Diaz A."/>
            <person name="Albertini E."/>
            <person name="Caccamo M."/>
            <person name="Echenique V."/>
        </authorList>
    </citation>
    <scope>NUCLEOTIDE SEQUENCE [LARGE SCALE GENOMIC DNA]</scope>
    <source>
        <strain evidence="2">cv. Victoria</strain>
        <tissue evidence="1">Leaf</tissue>
    </source>
</reference>
<dbReference type="SUPFAM" id="SSF82171">
    <property type="entry name" value="DPP6 N-terminal domain-like"/>
    <property type="match status" value="1"/>
</dbReference>
<sequence length="146" mass="15998">MTELDSPTVPHYRTEIRAVGAQLGCVTVTGSRLYIWSVKAGREEGDMVWSQRKVIDFESLVKHGIVPHEVVCFADGSGAACVGTDEQVFVADLKTGRCRKVQGVSGHDRILPFMRLYTPDMHITSGLSFDMLHKTENNGQAGSTTT</sequence>
<dbReference type="EMBL" id="RWGY01000005">
    <property type="protein sequence ID" value="TVU43189.1"/>
    <property type="molecule type" value="Genomic_DNA"/>
</dbReference>
<dbReference type="PANTHER" id="PTHR33186">
    <property type="entry name" value="OS10G0136150 PROTEIN-RELATED"/>
    <property type="match status" value="1"/>
</dbReference>
<dbReference type="Proteomes" id="UP000324897">
    <property type="component" value="Unassembled WGS sequence"/>
</dbReference>
<dbReference type="AlphaFoldDB" id="A0A5J9W4A8"/>
<dbReference type="OrthoDB" id="5587616at2759"/>
<organism evidence="1 2">
    <name type="scientific">Eragrostis curvula</name>
    <name type="common">weeping love grass</name>
    <dbReference type="NCBI Taxonomy" id="38414"/>
    <lineage>
        <taxon>Eukaryota</taxon>
        <taxon>Viridiplantae</taxon>
        <taxon>Streptophyta</taxon>
        <taxon>Embryophyta</taxon>
        <taxon>Tracheophyta</taxon>
        <taxon>Spermatophyta</taxon>
        <taxon>Magnoliopsida</taxon>
        <taxon>Liliopsida</taxon>
        <taxon>Poales</taxon>
        <taxon>Poaceae</taxon>
        <taxon>PACMAD clade</taxon>
        <taxon>Chloridoideae</taxon>
        <taxon>Eragrostideae</taxon>
        <taxon>Eragrostidinae</taxon>
        <taxon>Eragrostis</taxon>
    </lineage>
</organism>
<gene>
    <name evidence="1" type="ORF">EJB05_09634</name>
</gene>
<keyword evidence="2" id="KW-1185">Reference proteome</keyword>
<evidence type="ECO:0000313" key="1">
    <source>
        <dbReference type="EMBL" id="TVU43189.1"/>
    </source>
</evidence>
<name>A0A5J9W4A8_9POAL</name>
<comment type="caution">
    <text evidence="1">The sequence shown here is derived from an EMBL/GenBank/DDBJ whole genome shotgun (WGS) entry which is preliminary data.</text>
</comment>
<accession>A0A5J9W4A8</accession>
<dbReference type="PANTHER" id="PTHR33186:SF15">
    <property type="entry name" value="OS06G0249850 PROTEIN"/>
    <property type="match status" value="1"/>
</dbReference>
<protein>
    <submittedName>
        <fullName evidence="1">Uncharacterized protein</fullName>
    </submittedName>
</protein>
<proteinExistence type="predicted"/>
<dbReference type="Gramene" id="TVU43189">
    <property type="protein sequence ID" value="TVU43189"/>
    <property type="gene ID" value="EJB05_09634"/>
</dbReference>